<evidence type="ECO:0000256" key="1">
    <source>
        <dbReference type="ARBA" id="ARBA00004651"/>
    </source>
</evidence>
<protein>
    <submittedName>
        <fullName evidence="8">Unannotated protein</fullName>
    </submittedName>
</protein>
<feature type="transmembrane region" description="Helical" evidence="7">
    <location>
        <begin position="388"/>
        <end position="409"/>
    </location>
</feature>
<dbReference type="AlphaFoldDB" id="A0A6J7DM05"/>
<feature type="transmembrane region" description="Helical" evidence="7">
    <location>
        <begin position="351"/>
        <end position="368"/>
    </location>
</feature>
<dbReference type="GO" id="GO:0015658">
    <property type="term" value="F:branched-chain amino acid transmembrane transporter activity"/>
    <property type="evidence" value="ECO:0007669"/>
    <property type="project" value="InterPro"/>
</dbReference>
<dbReference type="CDD" id="cd06582">
    <property type="entry name" value="TM_PBP1_LivH_like"/>
    <property type="match status" value="1"/>
</dbReference>
<keyword evidence="3 7" id="KW-0812">Transmembrane</keyword>
<feature type="transmembrane region" description="Helical" evidence="7">
    <location>
        <begin position="9"/>
        <end position="26"/>
    </location>
</feature>
<evidence type="ECO:0000256" key="7">
    <source>
        <dbReference type="SAM" id="Phobius"/>
    </source>
</evidence>
<keyword evidence="5 7" id="KW-0472">Membrane</keyword>
<evidence type="ECO:0000313" key="8">
    <source>
        <dbReference type="EMBL" id="CAB4870520.1"/>
    </source>
</evidence>
<feature type="transmembrane region" description="Helical" evidence="7">
    <location>
        <begin position="259"/>
        <end position="283"/>
    </location>
</feature>
<feature type="transmembrane region" description="Helical" evidence="7">
    <location>
        <begin position="645"/>
        <end position="674"/>
    </location>
</feature>
<organism evidence="8">
    <name type="scientific">freshwater metagenome</name>
    <dbReference type="NCBI Taxonomy" id="449393"/>
    <lineage>
        <taxon>unclassified sequences</taxon>
        <taxon>metagenomes</taxon>
        <taxon>ecological metagenomes</taxon>
    </lineage>
</organism>
<evidence type="ECO:0000256" key="4">
    <source>
        <dbReference type="ARBA" id="ARBA00022989"/>
    </source>
</evidence>
<feature type="transmembrane region" description="Helical" evidence="7">
    <location>
        <begin position="32"/>
        <end position="55"/>
    </location>
</feature>
<feature type="transmembrane region" description="Helical" evidence="7">
    <location>
        <begin position="466"/>
        <end position="486"/>
    </location>
</feature>
<dbReference type="InterPro" id="IPR043428">
    <property type="entry name" value="LivM-like"/>
</dbReference>
<dbReference type="Pfam" id="PF02653">
    <property type="entry name" value="BPD_transp_2"/>
    <property type="match status" value="2"/>
</dbReference>
<feature type="region of interest" description="Disordered" evidence="6">
    <location>
        <begin position="716"/>
        <end position="748"/>
    </location>
</feature>
<evidence type="ECO:0000256" key="5">
    <source>
        <dbReference type="ARBA" id="ARBA00023136"/>
    </source>
</evidence>
<dbReference type="EMBL" id="CAFBLP010000014">
    <property type="protein sequence ID" value="CAB4870520.1"/>
    <property type="molecule type" value="Genomic_DNA"/>
</dbReference>
<sequence length="748" mass="78872">MKGSLTKYLQWFIGASAIVMVAWALIDSDSRAHFLTGSGLASGALIAAISLGVVITYRGSGVVNFANSAIAMYIAYVYAVLRKDGDLFLPPLPNPFALVEGIVHKLDSTSTLDLPDWPTRISFGPDMQFWPALLISVVFALLLGLVLHFFIFRPLRQAPPLAKVVASIGLCLYLPAVIVRRFGIQPFTVQSIPYFKVDRPVSLPLGVKINADELVLTILVIVLTVALYAVFQLTRFGLATRAASENEKGAVVLGFSPEFLAGANWIISTLITGVLGIFAATVLRTIDPNVIPALIIPALTAALVGSFTSFGWTTFAAMVLGMQFGLVKYFEAQHHWYPKSGTSIFPGMERVLPLVIIVLVLFLRGKSLPTRGAISSGRLPFSPTPPRWAIRYGGPALALATAICGLFIFGPTFRLALANTLIGIIICLSIVVITGYIGQISLAQMAFAGISAFLVAKLTTQHNVPFPIPIFIGAVVAMLVGVLVALPALRVRGVNLAIVTLAFAVAVDKAVFGNQSVNGGFVGAPVKVPQLISQPRDVQYKILGIIAGDGKQPNPMTAMFCLVVVVILCYAVANLRRSATGRRMLATRSNERAAAAAGVNVSGMKILAFAVSAFIAGVGGAVSAYRFGGVTPDKFNYVQSLTFFAFAYLGGIASVYGSISGGFLVAGGLVFTFLSEKLGVPSEFTLILGGLGLVVASVRNPEGIAGAVRQIGMNVRRKRGSREGPPEGVAAGAGPSPSTDTREVGAAS</sequence>
<feature type="transmembrane region" description="Helical" evidence="7">
    <location>
        <begin position="214"/>
        <end position="238"/>
    </location>
</feature>
<keyword evidence="4 7" id="KW-1133">Transmembrane helix</keyword>
<evidence type="ECO:0000256" key="2">
    <source>
        <dbReference type="ARBA" id="ARBA00022475"/>
    </source>
</evidence>
<proteinExistence type="predicted"/>
<dbReference type="InterPro" id="IPR001851">
    <property type="entry name" value="ABC_transp_permease"/>
</dbReference>
<gene>
    <name evidence="8" type="ORF">UFOPK3376_00799</name>
</gene>
<feature type="transmembrane region" description="Helical" evidence="7">
    <location>
        <begin position="295"/>
        <end position="320"/>
    </location>
</feature>
<accession>A0A6J7DM05</accession>
<feature type="transmembrane region" description="Helical" evidence="7">
    <location>
        <begin position="606"/>
        <end position="625"/>
    </location>
</feature>
<feature type="transmembrane region" description="Helical" evidence="7">
    <location>
        <begin position="62"/>
        <end position="81"/>
    </location>
</feature>
<evidence type="ECO:0000256" key="3">
    <source>
        <dbReference type="ARBA" id="ARBA00022692"/>
    </source>
</evidence>
<dbReference type="PANTHER" id="PTHR30482:SF10">
    <property type="entry name" value="HIGH-AFFINITY BRANCHED-CHAIN AMINO ACID TRANSPORT PROTEIN BRAE"/>
    <property type="match status" value="1"/>
</dbReference>
<feature type="transmembrane region" description="Helical" evidence="7">
    <location>
        <begin position="493"/>
        <end position="512"/>
    </location>
</feature>
<reference evidence="8" key="1">
    <citation type="submission" date="2020-05" db="EMBL/GenBank/DDBJ databases">
        <authorList>
            <person name="Chiriac C."/>
            <person name="Salcher M."/>
            <person name="Ghai R."/>
            <person name="Kavagutti S V."/>
        </authorList>
    </citation>
    <scope>NUCLEOTIDE SEQUENCE</scope>
</reference>
<feature type="transmembrane region" description="Helical" evidence="7">
    <location>
        <begin position="164"/>
        <end position="184"/>
    </location>
</feature>
<feature type="compositionally biased region" description="Low complexity" evidence="6">
    <location>
        <begin position="726"/>
        <end position="738"/>
    </location>
</feature>
<dbReference type="GO" id="GO:0005886">
    <property type="term" value="C:plasma membrane"/>
    <property type="evidence" value="ECO:0007669"/>
    <property type="project" value="UniProtKB-SubCell"/>
</dbReference>
<dbReference type="CDD" id="cd06581">
    <property type="entry name" value="TM_PBP1_LivM_like"/>
    <property type="match status" value="1"/>
</dbReference>
<feature type="transmembrane region" description="Helical" evidence="7">
    <location>
        <begin position="129"/>
        <end position="152"/>
    </location>
</feature>
<evidence type="ECO:0000256" key="6">
    <source>
        <dbReference type="SAM" id="MobiDB-lite"/>
    </source>
</evidence>
<dbReference type="PANTHER" id="PTHR30482">
    <property type="entry name" value="HIGH-AFFINITY BRANCHED-CHAIN AMINO ACID TRANSPORT SYSTEM PERMEASE"/>
    <property type="match status" value="1"/>
</dbReference>
<feature type="transmembrane region" description="Helical" evidence="7">
    <location>
        <begin position="556"/>
        <end position="575"/>
    </location>
</feature>
<feature type="transmembrane region" description="Helical" evidence="7">
    <location>
        <begin position="421"/>
        <end position="454"/>
    </location>
</feature>
<name>A0A6J7DM05_9ZZZZ</name>
<keyword evidence="2" id="KW-1003">Cell membrane</keyword>
<comment type="subcellular location">
    <subcellularLocation>
        <location evidence="1">Cell membrane</location>
        <topology evidence="1">Multi-pass membrane protein</topology>
    </subcellularLocation>
</comment>